<protein>
    <submittedName>
        <fullName evidence="1">Uncharacterized protein</fullName>
    </submittedName>
</protein>
<proteinExistence type="predicted"/>
<accession>A0A540L130</accession>
<name>A0A540L130_MALBA</name>
<dbReference type="AlphaFoldDB" id="A0A540L130"/>
<dbReference type="EMBL" id="VIEB01000820">
    <property type="protein sequence ID" value="TQD80191.1"/>
    <property type="molecule type" value="Genomic_DNA"/>
</dbReference>
<gene>
    <name evidence="1" type="ORF">C1H46_034245</name>
</gene>
<evidence type="ECO:0000313" key="2">
    <source>
        <dbReference type="Proteomes" id="UP000315295"/>
    </source>
</evidence>
<dbReference type="Proteomes" id="UP000315295">
    <property type="component" value="Unassembled WGS sequence"/>
</dbReference>
<reference evidence="1 2" key="1">
    <citation type="journal article" date="2019" name="G3 (Bethesda)">
        <title>Sequencing of a Wild Apple (Malus baccata) Genome Unravels the Differences Between Cultivated and Wild Apple Species Regarding Disease Resistance and Cold Tolerance.</title>
        <authorList>
            <person name="Chen X."/>
        </authorList>
    </citation>
    <scope>NUCLEOTIDE SEQUENCE [LARGE SCALE GENOMIC DNA]</scope>
    <source>
        <strain evidence="2">cv. Shandingzi</strain>
        <tissue evidence="1">Leaves</tissue>
    </source>
</reference>
<sequence>MFAYQETTEEYSLWNLAAYRVCMTEKNESVELLGFNLIPPDQLPLQFRYNVFRRYKLLDLGGGNVCLVVGSDRPPRDDALPRDEYTYGQLSEMRFLVIRFHFSFSRQNNTISIDILASRIFEYDFSCYTVVAQMVGCFLIANPTLESECHPWTRE</sequence>
<organism evidence="1 2">
    <name type="scientific">Malus baccata</name>
    <name type="common">Siberian crab apple</name>
    <name type="synonym">Pyrus baccata</name>
    <dbReference type="NCBI Taxonomy" id="106549"/>
    <lineage>
        <taxon>Eukaryota</taxon>
        <taxon>Viridiplantae</taxon>
        <taxon>Streptophyta</taxon>
        <taxon>Embryophyta</taxon>
        <taxon>Tracheophyta</taxon>
        <taxon>Spermatophyta</taxon>
        <taxon>Magnoliopsida</taxon>
        <taxon>eudicotyledons</taxon>
        <taxon>Gunneridae</taxon>
        <taxon>Pentapetalae</taxon>
        <taxon>rosids</taxon>
        <taxon>fabids</taxon>
        <taxon>Rosales</taxon>
        <taxon>Rosaceae</taxon>
        <taxon>Amygdaloideae</taxon>
        <taxon>Maleae</taxon>
        <taxon>Malus</taxon>
    </lineage>
</organism>
<evidence type="ECO:0000313" key="1">
    <source>
        <dbReference type="EMBL" id="TQD80191.1"/>
    </source>
</evidence>
<keyword evidence="2" id="KW-1185">Reference proteome</keyword>
<comment type="caution">
    <text evidence="1">The sequence shown here is derived from an EMBL/GenBank/DDBJ whole genome shotgun (WGS) entry which is preliminary data.</text>
</comment>